<sequence length="179" mass="19286">MMGLRSAFLRFLPPFPFAACATCFALLMAAFLMSAPFIVSCVYLSPPQAPTRLVRAEMRAPRELRCGWAAKAGSVHRACAAWMRCGRVSGKASARSRAGVVVLHLQWASSARLSANLGPHTPGRDGGGRGCFRVRATLNTMKSGRKTAEGRCERARGTASGGTRADARIRRRCNGTKRC</sequence>
<reference evidence="1" key="1">
    <citation type="journal article" date="2020" name="Stud. Mycol.">
        <title>101 Dothideomycetes genomes: a test case for predicting lifestyles and emergence of pathogens.</title>
        <authorList>
            <person name="Haridas S."/>
            <person name="Albert R."/>
            <person name="Binder M."/>
            <person name="Bloem J."/>
            <person name="Labutti K."/>
            <person name="Salamov A."/>
            <person name="Andreopoulos B."/>
            <person name="Baker S."/>
            <person name="Barry K."/>
            <person name="Bills G."/>
            <person name="Bluhm B."/>
            <person name="Cannon C."/>
            <person name="Castanera R."/>
            <person name="Culley D."/>
            <person name="Daum C."/>
            <person name="Ezra D."/>
            <person name="Gonzalez J."/>
            <person name="Henrissat B."/>
            <person name="Kuo A."/>
            <person name="Liang C."/>
            <person name="Lipzen A."/>
            <person name="Lutzoni F."/>
            <person name="Magnuson J."/>
            <person name="Mondo S."/>
            <person name="Nolan M."/>
            <person name="Ohm R."/>
            <person name="Pangilinan J."/>
            <person name="Park H.-J."/>
            <person name="Ramirez L."/>
            <person name="Alfaro M."/>
            <person name="Sun H."/>
            <person name="Tritt A."/>
            <person name="Yoshinaga Y."/>
            <person name="Zwiers L.-H."/>
            <person name="Turgeon B."/>
            <person name="Goodwin S."/>
            <person name="Spatafora J."/>
            <person name="Crous P."/>
            <person name="Grigoriev I."/>
        </authorList>
    </citation>
    <scope>NUCLEOTIDE SEQUENCE</scope>
    <source>
        <strain evidence="1">CBS 690.94</strain>
    </source>
</reference>
<comment type="caution">
    <text evidence="1">The sequence shown here is derived from an EMBL/GenBank/DDBJ whole genome shotgun (WGS) entry which is preliminary data.</text>
</comment>
<dbReference type="AlphaFoldDB" id="A0A9P4PKB8"/>
<keyword evidence="2" id="KW-1185">Reference proteome</keyword>
<gene>
    <name evidence="1" type="ORF">P171DRAFT_285628</name>
</gene>
<name>A0A9P4PKB8_9PLEO</name>
<proteinExistence type="predicted"/>
<organism evidence="1 2">
    <name type="scientific">Karstenula rhodostoma CBS 690.94</name>
    <dbReference type="NCBI Taxonomy" id="1392251"/>
    <lineage>
        <taxon>Eukaryota</taxon>
        <taxon>Fungi</taxon>
        <taxon>Dikarya</taxon>
        <taxon>Ascomycota</taxon>
        <taxon>Pezizomycotina</taxon>
        <taxon>Dothideomycetes</taxon>
        <taxon>Pleosporomycetidae</taxon>
        <taxon>Pleosporales</taxon>
        <taxon>Massarineae</taxon>
        <taxon>Didymosphaeriaceae</taxon>
        <taxon>Karstenula</taxon>
    </lineage>
</organism>
<accession>A0A9P4PKB8</accession>
<evidence type="ECO:0000313" key="2">
    <source>
        <dbReference type="Proteomes" id="UP000799764"/>
    </source>
</evidence>
<protein>
    <submittedName>
        <fullName evidence="1">Uncharacterized protein</fullName>
    </submittedName>
</protein>
<dbReference type="Proteomes" id="UP000799764">
    <property type="component" value="Unassembled WGS sequence"/>
</dbReference>
<dbReference type="EMBL" id="MU001500">
    <property type="protein sequence ID" value="KAF2444883.1"/>
    <property type="molecule type" value="Genomic_DNA"/>
</dbReference>
<evidence type="ECO:0000313" key="1">
    <source>
        <dbReference type="EMBL" id="KAF2444883.1"/>
    </source>
</evidence>